<evidence type="ECO:0000313" key="1">
    <source>
        <dbReference type="EMBL" id="KAJ0019934.1"/>
    </source>
</evidence>
<evidence type="ECO:0000313" key="2">
    <source>
        <dbReference type="Proteomes" id="UP001163603"/>
    </source>
</evidence>
<reference evidence="2" key="1">
    <citation type="journal article" date="2023" name="G3 (Bethesda)">
        <title>Genome assembly and association tests identify interacting loci associated with vigor, precocity, and sex in interspecific pistachio rootstocks.</title>
        <authorList>
            <person name="Palmer W."/>
            <person name="Jacygrad E."/>
            <person name="Sagayaradj S."/>
            <person name="Cavanaugh K."/>
            <person name="Han R."/>
            <person name="Bertier L."/>
            <person name="Beede B."/>
            <person name="Kafkas S."/>
            <person name="Golino D."/>
            <person name="Preece J."/>
            <person name="Michelmore R."/>
        </authorList>
    </citation>
    <scope>NUCLEOTIDE SEQUENCE [LARGE SCALE GENOMIC DNA]</scope>
</reference>
<proteinExistence type="predicted"/>
<sequence>MKTSDWVKIADEVFASLEKEDGNKEIETQPIEKARGRKIEKKSSKKKQDKPVKSSRIVKETTKSVAEELPERKNEPEIELDFEACKGRFIYIPRIPRRFNEDLLRHCDSLSFWCNMCEFISNKGWFATNQFMLEVIFHNRMKQYKCLTSNSSLASAIFLPYYPGLDLNRYLWYKNTMKMKDIEALEFVKWLRRRPEWKRMHGRDHFLVGGRVSWDFLRATKNDSDWGNRLLRLPQTRNMTMLVIESSPWNNNDFAIPYPTYFHPSNDSEVLQWQNRMREQERPFLISFVGGKRSNSHNSIIRNEVIDQCRASRKCRLMECSKRQNLCYEPIQVMKMFQSSVFCLQPEGDSYTRRSTFDSILAGCIPVFFHPGSAYVQYTWHLPKDYTKYSVFIPDIDVKNGKVSIEMREEVIRLIPRVIYADPNGRLESLEDAFDITVKGVLDRVEKIRKEMNEGKNLSTDIAERFAWKYNLFGTVGKHEWDPFFVQP</sequence>
<name>A0ACC0XN43_9ROSI</name>
<keyword evidence="2" id="KW-1185">Reference proteome</keyword>
<accession>A0ACC0XN43</accession>
<dbReference type="Proteomes" id="UP001163603">
    <property type="component" value="Chromosome 11"/>
</dbReference>
<organism evidence="1 2">
    <name type="scientific">Pistacia integerrima</name>
    <dbReference type="NCBI Taxonomy" id="434235"/>
    <lineage>
        <taxon>Eukaryota</taxon>
        <taxon>Viridiplantae</taxon>
        <taxon>Streptophyta</taxon>
        <taxon>Embryophyta</taxon>
        <taxon>Tracheophyta</taxon>
        <taxon>Spermatophyta</taxon>
        <taxon>Magnoliopsida</taxon>
        <taxon>eudicotyledons</taxon>
        <taxon>Gunneridae</taxon>
        <taxon>Pentapetalae</taxon>
        <taxon>rosids</taxon>
        <taxon>malvids</taxon>
        <taxon>Sapindales</taxon>
        <taxon>Anacardiaceae</taxon>
        <taxon>Pistacia</taxon>
    </lineage>
</organism>
<dbReference type="EMBL" id="CM047746">
    <property type="protein sequence ID" value="KAJ0019934.1"/>
    <property type="molecule type" value="Genomic_DNA"/>
</dbReference>
<comment type="caution">
    <text evidence="1">The sequence shown here is derived from an EMBL/GenBank/DDBJ whole genome shotgun (WGS) entry which is preliminary data.</text>
</comment>
<gene>
    <name evidence="1" type="ORF">Pint_32390</name>
</gene>
<protein>
    <submittedName>
        <fullName evidence="1">Uncharacterized protein</fullName>
    </submittedName>
</protein>